<protein>
    <submittedName>
        <fullName evidence="2">Nonfunctional hemoglobin</fullName>
    </submittedName>
</protein>
<evidence type="ECO:0000313" key="3">
    <source>
        <dbReference type="Proteomes" id="UP000234331"/>
    </source>
</evidence>
<accession>A0A2I2KYP7</accession>
<dbReference type="CDD" id="cd08916">
    <property type="entry name" value="TrHb3_P"/>
    <property type="match status" value="1"/>
</dbReference>
<reference evidence="2 3" key="1">
    <citation type="submission" date="2017-06" db="EMBL/GenBank/DDBJ databases">
        <authorList>
            <person name="Kim H.J."/>
            <person name="Triplett B.A."/>
        </authorList>
    </citation>
    <scope>NUCLEOTIDE SEQUENCE [LARGE SCALE GENOMIC DNA]</scope>
    <source>
        <strain evidence="2">FRACA_ARgP5</strain>
    </source>
</reference>
<name>A0A2I2KYP7_9ACTN</name>
<dbReference type="GO" id="GO:0019825">
    <property type="term" value="F:oxygen binding"/>
    <property type="evidence" value="ECO:0007669"/>
    <property type="project" value="InterPro"/>
</dbReference>
<dbReference type="AlphaFoldDB" id="A0A2I2KYP7"/>
<feature type="compositionally biased region" description="Low complexity" evidence="1">
    <location>
        <begin position="1"/>
        <end position="44"/>
    </location>
</feature>
<proteinExistence type="predicted"/>
<dbReference type="EMBL" id="FZMO01000479">
    <property type="protein sequence ID" value="SNQ50793.1"/>
    <property type="molecule type" value="Genomic_DNA"/>
</dbReference>
<feature type="region of interest" description="Disordered" evidence="1">
    <location>
        <begin position="1"/>
        <end position="53"/>
    </location>
</feature>
<evidence type="ECO:0000256" key="1">
    <source>
        <dbReference type="SAM" id="MobiDB-lite"/>
    </source>
</evidence>
<keyword evidence="3" id="KW-1185">Reference proteome</keyword>
<dbReference type="InterPro" id="IPR012292">
    <property type="entry name" value="Globin/Proto"/>
</dbReference>
<dbReference type="GO" id="GO:0020037">
    <property type="term" value="F:heme binding"/>
    <property type="evidence" value="ECO:0007669"/>
    <property type="project" value="InterPro"/>
</dbReference>
<gene>
    <name evidence="2" type="ORF">FRACA_530016</name>
</gene>
<sequence>MAHSAGTGKMTSTSTTSTSTTSTSTTNGPTTNGRTATDTTTSGPAAGGGRVRRDIADRDDITELVTAFYRRAFADPLLGPVFVDVAKLDLDAHLPVICDFWQAVIFRAGTYRRNAFGVHADLHARVPLTEDLFARWLALWTGTVDELRHGPRADRAKLQAGRIAESMRRRLPDRPTGPDPVD</sequence>
<dbReference type="Gene3D" id="1.10.490.10">
    <property type="entry name" value="Globins"/>
    <property type="match status" value="1"/>
</dbReference>
<evidence type="ECO:0000313" key="2">
    <source>
        <dbReference type="EMBL" id="SNQ50793.1"/>
    </source>
</evidence>
<dbReference type="InterPro" id="IPR009050">
    <property type="entry name" value="Globin-like_sf"/>
</dbReference>
<dbReference type="SUPFAM" id="SSF46458">
    <property type="entry name" value="Globin-like"/>
    <property type="match status" value="1"/>
</dbReference>
<dbReference type="Proteomes" id="UP000234331">
    <property type="component" value="Unassembled WGS sequence"/>
</dbReference>
<organism evidence="2 3">
    <name type="scientific">Frankia canadensis</name>
    <dbReference type="NCBI Taxonomy" id="1836972"/>
    <lineage>
        <taxon>Bacteria</taxon>
        <taxon>Bacillati</taxon>
        <taxon>Actinomycetota</taxon>
        <taxon>Actinomycetes</taxon>
        <taxon>Frankiales</taxon>
        <taxon>Frankiaceae</taxon>
        <taxon>Frankia</taxon>
    </lineage>
</organism>